<keyword evidence="1" id="KW-1133">Transmembrane helix</keyword>
<sequence>MTTSHEVHPMPRWLKIVMYCDRTASSWYIGTGVLFAPILLIVDPWPAARVVALVVIAGVGLWLGLLGVAMATGLSILLRRGGQLPETFWKEIVRPS</sequence>
<gene>
    <name evidence="2" type="ORF">GYA93_04135</name>
</gene>
<keyword evidence="3" id="KW-1185">Reference proteome</keyword>
<keyword evidence="1" id="KW-0812">Transmembrane</keyword>
<accession>A0A7K3LKI5</accession>
<keyword evidence="1" id="KW-0472">Membrane</keyword>
<feature type="transmembrane region" description="Helical" evidence="1">
    <location>
        <begin position="25"/>
        <end position="45"/>
    </location>
</feature>
<comment type="caution">
    <text evidence="2">The sequence shown here is derived from an EMBL/GenBank/DDBJ whole genome shotgun (WGS) entry which is preliminary data.</text>
</comment>
<proteinExistence type="predicted"/>
<protein>
    <submittedName>
        <fullName evidence="2">Uncharacterized protein</fullName>
    </submittedName>
</protein>
<evidence type="ECO:0000256" key="1">
    <source>
        <dbReference type="SAM" id="Phobius"/>
    </source>
</evidence>
<feature type="transmembrane region" description="Helical" evidence="1">
    <location>
        <begin position="51"/>
        <end position="78"/>
    </location>
</feature>
<dbReference type="AlphaFoldDB" id="A0A7K3LKI5"/>
<name>A0A7K3LKI5_9ACTN</name>
<organism evidence="2 3">
    <name type="scientific">Gordonia desulfuricans</name>
    <dbReference type="NCBI Taxonomy" id="89051"/>
    <lineage>
        <taxon>Bacteria</taxon>
        <taxon>Bacillati</taxon>
        <taxon>Actinomycetota</taxon>
        <taxon>Actinomycetes</taxon>
        <taxon>Mycobacteriales</taxon>
        <taxon>Gordoniaceae</taxon>
        <taxon>Gordonia</taxon>
    </lineage>
</organism>
<dbReference type="Proteomes" id="UP000466307">
    <property type="component" value="Unassembled WGS sequence"/>
</dbReference>
<reference evidence="2 3" key="1">
    <citation type="submission" date="2020-01" db="EMBL/GenBank/DDBJ databases">
        <title>Investigation of new actinobacteria for the biodesulphurisation of diesel fuel.</title>
        <authorList>
            <person name="Athi Narayanan S.M."/>
        </authorList>
    </citation>
    <scope>NUCLEOTIDE SEQUENCE [LARGE SCALE GENOMIC DNA]</scope>
    <source>
        <strain evidence="2 3">213E</strain>
    </source>
</reference>
<dbReference type="EMBL" id="JAADZU010000008">
    <property type="protein sequence ID" value="NDK88772.1"/>
    <property type="molecule type" value="Genomic_DNA"/>
</dbReference>
<evidence type="ECO:0000313" key="2">
    <source>
        <dbReference type="EMBL" id="NDK88772.1"/>
    </source>
</evidence>
<evidence type="ECO:0000313" key="3">
    <source>
        <dbReference type="Proteomes" id="UP000466307"/>
    </source>
</evidence>
<dbReference type="RefSeq" id="WP_053778240.1">
    <property type="nucleotide sequence ID" value="NZ_JAADZU010000008.1"/>
</dbReference>